<dbReference type="PANTHER" id="PTHR12357:SF89">
    <property type="entry name" value="YTH DOMAIN-CONTAINING FAMILY PROTEIN"/>
    <property type="match status" value="1"/>
</dbReference>
<dbReference type="Proteomes" id="UP001412067">
    <property type="component" value="Unassembled WGS sequence"/>
</dbReference>
<comment type="similarity">
    <text evidence="1">Belongs to the YTHDF family.</text>
</comment>
<evidence type="ECO:0000313" key="3">
    <source>
        <dbReference type="EMBL" id="KAK8959498.1"/>
    </source>
</evidence>
<dbReference type="PANTHER" id="PTHR12357">
    <property type="entry name" value="YTH YT521-B HOMOLOGY DOMAIN-CONTAINING"/>
    <property type="match status" value="1"/>
</dbReference>
<gene>
    <name evidence="3" type="ORF">KSP40_PGU015646</name>
</gene>
<keyword evidence="4" id="KW-1185">Reference proteome</keyword>
<dbReference type="Gene3D" id="3.10.590.10">
    <property type="entry name" value="ph1033 like domains"/>
    <property type="match status" value="1"/>
</dbReference>
<organism evidence="3 4">
    <name type="scientific">Platanthera guangdongensis</name>
    <dbReference type="NCBI Taxonomy" id="2320717"/>
    <lineage>
        <taxon>Eukaryota</taxon>
        <taxon>Viridiplantae</taxon>
        <taxon>Streptophyta</taxon>
        <taxon>Embryophyta</taxon>
        <taxon>Tracheophyta</taxon>
        <taxon>Spermatophyta</taxon>
        <taxon>Magnoliopsida</taxon>
        <taxon>Liliopsida</taxon>
        <taxon>Asparagales</taxon>
        <taxon>Orchidaceae</taxon>
        <taxon>Orchidoideae</taxon>
        <taxon>Orchideae</taxon>
        <taxon>Orchidinae</taxon>
        <taxon>Platanthera</taxon>
    </lineage>
</organism>
<evidence type="ECO:0000259" key="2">
    <source>
        <dbReference type="Pfam" id="PF04146"/>
    </source>
</evidence>
<comment type="function">
    <text evidence="1">Specifically recognizes and binds N6-methyladenosine (m6A)-containing RNAs, and regulates mRNA stability. M6A is a modification present at internal sites of mRNAs and some non-coding RNAs and plays a role in mRNA stability and processing.</text>
</comment>
<dbReference type="Pfam" id="PF04146">
    <property type="entry name" value="YTH"/>
    <property type="match status" value="1"/>
</dbReference>
<feature type="domain" description="YTH" evidence="2">
    <location>
        <begin position="14"/>
        <end position="75"/>
    </location>
</feature>
<protein>
    <recommendedName>
        <fullName evidence="1">YTH domain-containing family protein</fullName>
    </recommendedName>
</protein>
<keyword evidence="1" id="KW-0694">RNA-binding</keyword>
<accession>A0ABR2M8K5</accession>
<evidence type="ECO:0000313" key="4">
    <source>
        <dbReference type="Proteomes" id="UP001412067"/>
    </source>
</evidence>
<proteinExistence type="inferred from homology"/>
<name>A0ABR2M8K5_9ASPA</name>
<dbReference type="EMBL" id="JBBWWR010000011">
    <property type="protein sequence ID" value="KAK8959498.1"/>
    <property type="molecule type" value="Genomic_DNA"/>
</dbReference>
<reference evidence="3 4" key="1">
    <citation type="journal article" date="2022" name="Nat. Plants">
        <title>Genomes of leafy and leafless Platanthera orchids illuminate the evolution of mycoheterotrophy.</title>
        <authorList>
            <person name="Li M.H."/>
            <person name="Liu K.W."/>
            <person name="Li Z."/>
            <person name="Lu H.C."/>
            <person name="Ye Q.L."/>
            <person name="Zhang D."/>
            <person name="Wang J.Y."/>
            <person name="Li Y.F."/>
            <person name="Zhong Z.M."/>
            <person name="Liu X."/>
            <person name="Yu X."/>
            <person name="Liu D.K."/>
            <person name="Tu X.D."/>
            <person name="Liu B."/>
            <person name="Hao Y."/>
            <person name="Liao X.Y."/>
            <person name="Jiang Y.T."/>
            <person name="Sun W.H."/>
            <person name="Chen J."/>
            <person name="Chen Y.Q."/>
            <person name="Ai Y."/>
            <person name="Zhai J.W."/>
            <person name="Wu S.S."/>
            <person name="Zhou Z."/>
            <person name="Hsiao Y.Y."/>
            <person name="Wu W.L."/>
            <person name="Chen Y.Y."/>
            <person name="Lin Y.F."/>
            <person name="Hsu J.L."/>
            <person name="Li C.Y."/>
            <person name="Wang Z.W."/>
            <person name="Zhao X."/>
            <person name="Zhong W.Y."/>
            <person name="Ma X.K."/>
            <person name="Ma L."/>
            <person name="Huang J."/>
            <person name="Chen G.Z."/>
            <person name="Huang M.Z."/>
            <person name="Huang L."/>
            <person name="Peng D.H."/>
            <person name="Luo Y.B."/>
            <person name="Zou S.Q."/>
            <person name="Chen S.P."/>
            <person name="Lan S."/>
            <person name="Tsai W.C."/>
            <person name="Van de Peer Y."/>
            <person name="Liu Z.J."/>
        </authorList>
    </citation>
    <scope>NUCLEOTIDE SEQUENCE [LARGE SCALE GENOMIC DNA]</scope>
    <source>
        <strain evidence="3">Lor288</strain>
    </source>
</reference>
<comment type="caution">
    <text evidence="3">The sequence shown here is derived from an EMBL/GenBank/DDBJ whole genome shotgun (WGS) entry which is preliminary data.</text>
</comment>
<dbReference type="InterPro" id="IPR007275">
    <property type="entry name" value="YTH_domain"/>
</dbReference>
<sequence>MPTRVSNMVVWGGSSTANGNKKLDDAAYHEAKEKKGDFCPVCLLYSLNASSQFCGGAEMIGPVDVFDQKSVDYWQRGQFPHRIVCSDISSTRIMII</sequence>
<evidence type="ECO:0000256" key="1">
    <source>
        <dbReference type="RuleBase" id="RU369095"/>
    </source>
</evidence>
<dbReference type="InterPro" id="IPR045168">
    <property type="entry name" value="YTH_prot"/>
</dbReference>